<dbReference type="Proteomes" id="UP000321362">
    <property type="component" value="Chromosome"/>
</dbReference>
<feature type="domain" description="Activator of Hsp90 ATPase homologue 1/2-like C-terminal" evidence="2">
    <location>
        <begin position="27"/>
        <end position="136"/>
    </location>
</feature>
<proteinExistence type="inferred from homology"/>
<dbReference type="AlphaFoldDB" id="A0A5B8W5N2"/>
<reference evidence="3 4" key="1">
    <citation type="journal article" date="2013" name="J. Microbiol.">
        <title>Mucilaginibacter ginsenosidivorax sp. nov., with ginsenoside converting activity isolated from sediment.</title>
        <authorList>
            <person name="Kim J.K."/>
            <person name="Choi T.E."/>
            <person name="Liu Q.M."/>
            <person name="Park H.Y."/>
            <person name="Yi T.H."/>
            <person name="Yoon M.H."/>
            <person name="Kim S.C."/>
            <person name="Im W.T."/>
        </authorList>
    </citation>
    <scope>NUCLEOTIDE SEQUENCE [LARGE SCALE GENOMIC DNA]</scope>
    <source>
        <strain evidence="3 4">KHI28</strain>
    </source>
</reference>
<name>A0A5B8W5N2_9SPHI</name>
<evidence type="ECO:0000313" key="4">
    <source>
        <dbReference type="Proteomes" id="UP000321362"/>
    </source>
</evidence>
<sequence length="163" mass="18656">MTTPDFTTTLLVNQTPREAFDAINNVRGWWSEEIEGGTSKLDDEFNYHFEDIHTCKIKLIEVIPNQKVVWLVLDNYFKFTQDKTEWKGTKISFDISEQNGKTQIVFTHHGLVPEYECFEICRGAWTNYIQNSLASLISTGKGLPNAAGTARTADEEQFLAEKK</sequence>
<organism evidence="3 4">
    <name type="scientific">Mucilaginibacter ginsenosidivorax</name>
    <dbReference type="NCBI Taxonomy" id="862126"/>
    <lineage>
        <taxon>Bacteria</taxon>
        <taxon>Pseudomonadati</taxon>
        <taxon>Bacteroidota</taxon>
        <taxon>Sphingobacteriia</taxon>
        <taxon>Sphingobacteriales</taxon>
        <taxon>Sphingobacteriaceae</taxon>
        <taxon>Mucilaginibacter</taxon>
    </lineage>
</organism>
<dbReference type="Gene3D" id="3.30.530.20">
    <property type="match status" value="1"/>
</dbReference>
<dbReference type="KEGG" id="mgk:FSB76_20615"/>
<dbReference type="OrthoDB" id="287565at2"/>
<keyword evidence="4" id="KW-1185">Reference proteome</keyword>
<evidence type="ECO:0000256" key="1">
    <source>
        <dbReference type="ARBA" id="ARBA00006817"/>
    </source>
</evidence>
<dbReference type="RefSeq" id="WP_147056666.1">
    <property type="nucleotide sequence ID" value="NZ_CP042437.1"/>
</dbReference>
<evidence type="ECO:0000259" key="2">
    <source>
        <dbReference type="Pfam" id="PF08327"/>
    </source>
</evidence>
<gene>
    <name evidence="3" type="ORF">FSB76_20615</name>
</gene>
<dbReference type="InterPro" id="IPR013538">
    <property type="entry name" value="ASHA1/2-like_C"/>
</dbReference>
<accession>A0A5B8W5N2</accession>
<dbReference type="SUPFAM" id="SSF55961">
    <property type="entry name" value="Bet v1-like"/>
    <property type="match status" value="1"/>
</dbReference>
<protein>
    <submittedName>
        <fullName evidence="3">SRPBCC domain-containing protein</fullName>
    </submittedName>
</protein>
<dbReference type="InterPro" id="IPR023393">
    <property type="entry name" value="START-like_dom_sf"/>
</dbReference>
<dbReference type="EMBL" id="CP042437">
    <property type="protein sequence ID" value="QEC78225.1"/>
    <property type="molecule type" value="Genomic_DNA"/>
</dbReference>
<dbReference type="CDD" id="cd07814">
    <property type="entry name" value="SRPBCC_CalC_Aha1-like"/>
    <property type="match status" value="1"/>
</dbReference>
<dbReference type="Pfam" id="PF08327">
    <property type="entry name" value="AHSA1"/>
    <property type="match status" value="1"/>
</dbReference>
<evidence type="ECO:0000313" key="3">
    <source>
        <dbReference type="EMBL" id="QEC78225.1"/>
    </source>
</evidence>
<comment type="similarity">
    <text evidence="1">Belongs to the AHA1 family.</text>
</comment>